<dbReference type="AlphaFoldDB" id="B0D9A6"/>
<name>B0D9A6_LACBS</name>
<dbReference type="GeneID" id="6076180"/>
<organism evidence="3">
    <name type="scientific">Laccaria bicolor (strain S238N-H82 / ATCC MYA-4686)</name>
    <name type="common">Bicoloured deceiver</name>
    <name type="synonym">Laccaria laccata var. bicolor</name>
    <dbReference type="NCBI Taxonomy" id="486041"/>
    <lineage>
        <taxon>Eukaryota</taxon>
        <taxon>Fungi</taxon>
        <taxon>Dikarya</taxon>
        <taxon>Basidiomycota</taxon>
        <taxon>Agaricomycotina</taxon>
        <taxon>Agaricomycetes</taxon>
        <taxon>Agaricomycetidae</taxon>
        <taxon>Agaricales</taxon>
        <taxon>Agaricineae</taxon>
        <taxon>Hydnangiaceae</taxon>
        <taxon>Laccaria</taxon>
    </lineage>
</organism>
<dbReference type="OrthoDB" id="3048815at2759"/>
<protein>
    <submittedName>
        <fullName evidence="2">Predicted protein</fullName>
    </submittedName>
</protein>
<sequence>MKHRKLESPEVLRFLDLQAEVSEAETDDQNDGDEDDLIDDDEDIDESFSGDAHQNLLREALMPSDDDAFWESFLERITSHQHIAEENAQDIGKASLWAVLVKPGFEE</sequence>
<dbReference type="RefSeq" id="XP_001880528.1">
    <property type="nucleotide sequence ID" value="XM_001880493.1"/>
</dbReference>
<dbReference type="HOGENOM" id="CLU_152699_0_0_1"/>
<evidence type="ECO:0000256" key="1">
    <source>
        <dbReference type="SAM" id="MobiDB-lite"/>
    </source>
</evidence>
<proteinExistence type="predicted"/>
<dbReference type="InParanoid" id="B0D9A6"/>
<evidence type="ECO:0000313" key="2">
    <source>
        <dbReference type="EMBL" id="EDR09215.1"/>
    </source>
</evidence>
<dbReference type="KEGG" id="lbc:LACBIDRAFT_296632"/>
<accession>B0D9A6</accession>
<gene>
    <name evidence="2" type="ORF">LACBIDRAFT_296632</name>
</gene>
<dbReference type="EMBL" id="DS547100">
    <property type="protein sequence ID" value="EDR09215.1"/>
    <property type="molecule type" value="Genomic_DNA"/>
</dbReference>
<feature type="region of interest" description="Disordered" evidence="1">
    <location>
        <begin position="20"/>
        <end position="50"/>
    </location>
</feature>
<dbReference type="Proteomes" id="UP000001194">
    <property type="component" value="Unassembled WGS sequence"/>
</dbReference>
<evidence type="ECO:0000313" key="3">
    <source>
        <dbReference type="Proteomes" id="UP000001194"/>
    </source>
</evidence>
<feature type="compositionally biased region" description="Acidic residues" evidence="1">
    <location>
        <begin position="22"/>
        <end position="48"/>
    </location>
</feature>
<reference evidence="2 3" key="1">
    <citation type="journal article" date="2008" name="Nature">
        <title>The genome of Laccaria bicolor provides insights into mycorrhizal symbiosis.</title>
        <authorList>
            <person name="Martin F."/>
            <person name="Aerts A."/>
            <person name="Ahren D."/>
            <person name="Brun A."/>
            <person name="Danchin E.G.J."/>
            <person name="Duchaussoy F."/>
            <person name="Gibon J."/>
            <person name="Kohler A."/>
            <person name="Lindquist E."/>
            <person name="Pereda V."/>
            <person name="Salamov A."/>
            <person name="Shapiro H.J."/>
            <person name="Wuyts J."/>
            <person name="Blaudez D."/>
            <person name="Buee M."/>
            <person name="Brokstein P."/>
            <person name="Canbaeck B."/>
            <person name="Cohen D."/>
            <person name="Courty P.E."/>
            <person name="Coutinho P.M."/>
            <person name="Delaruelle C."/>
            <person name="Detter J.C."/>
            <person name="Deveau A."/>
            <person name="DiFazio S."/>
            <person name="Duplessis S."/>
            <person name="Fraissinet-Tachet L."/>
            <person name="Lucic E."/>
            <person name="Frey-Klett P."/>
            <person name="Fourrey C."/>
            <person name="Feussner I."/>
            <person name="Gay G."/>
            <person name="Grimwood J."/>
            <person name="Hoegger P.J."/>
            <person name="Jain P."/>
            <person name="Kilaru S."/>
            <person name="Labbe J."/>
            <person name="Lin Y.C."/>
            <person name="Legue V."/>
            <person name="Le Tacon F."/>
            <person name="Marmeisse R."/>
            <person name="Melayah D."/>
            <person name="Montanini B."/>
            <person name="Muratet M."/>
            <person name="Nehls U."/>
            <person name="Niculita-Hirzel H."/>
            <person name="Oudot-Le Secq M.P."/>
            <person name="Peter M."/>
            <person name="Quesneville H."/>
            <person name="Rajashekar B."/>
            <person name="Reich M."/>
            <person name="Rouhier N."/>
            <person name="Schmutz J."/>
            <person name="Yin T."/>
            <person name="Chalot M."/>
            <person name="Henrissat B."/>
            <person name="Kuees U."/>
            <person name="Lucas S."/>
            <person name="Van de Peer Y."/>
            <person name="Podila G.K."/>
            <person name="Polle A."/>
            <person name="Pukkila P.J."/>
            <person name="Richardson P.M."/>
            <person name="Rouze P."/>
            <person name="Sanders I.R."/>
            <person name="Stajich J.E."/>
            <person name="Tunlid A."/>
            <person name="Tuskan G."/>
            <person name="Grigoriev I.V."/>
        </authorList>
    </citation>
    <scope>NUCLEOTIDE SEQUENCE [LARGE SCALE GENOMIC DNA]</scope>
    <source>
        <strain evidence="3">S238N-H82 / ATCC MYA-4686</strain>
    </source>
</reference>
<keyword evidence="3" id="KW-1185">Reference proteome</keyword>